<reference evidence="11" key="1">
    <citation type="journal article" date="2019" name="Int. J. Syst. Evol. Microbiol.">
        <title>The Global Catalogue of Microorganisms (GCM) 10K type strain sequencing project: providing services to taxonomists for standard genome sequencing and annotation.</title>
        <authorList>
            <consortium name="The Broad Institute Genomics Platform"/>
            <consortium name="The Broad Institute Genome Sequencing Center for Infectious Disease"/>
            <person name="Wu L."/>
            <person name="Ma J."/>
        </authorList>
    </citation>
    <scope>NUCLEOTIDE SEQUENCE [LARGE SCALE GENOMIC DNA]</scope>
    <source>
        <strain evidence="11">JCM 12165</strain>
    </source>
</reference>
<comment type="subcellular location">
    <subcellularLocation>
        <location evidence="1">Cytoplasm</location>
    </subcellularLocation>
</comment>
<evidence type="ECO:0000313" key="10">
    <source>
        <dbReference type="EMBL" id="MFC4737934.1"/>
    </source>
</evidence>
<feature type="modified residue" description="4-aspartylphosphate" evidence="7">
    <location>
        <position position="54"/>
    </location>
</feature>
<dbReference type="SMART" id="SM00448">
    <property type="entry name" value="REC"/>
    <property type="match status" value="1"/>
</dbReference>
<dbReference type="Pfam" id="PF00196">
    <property type="entry name" value="GerE"/>
    <property type="match status" value="1"/>
</dbReference>
<dbReference type="PRINTS" id="PR00038">
    <property type="entry name" value="HTHLUXR"/>
</dbReference>
<dbReference type="InterPro" id="IPR001789">
    <property type="entry name" value="Sig_transdc_resp-reg_receiver"/>
</dbReference>
<evidence type="ECO:0000256" key="4">
    <source>
        <dbReference type="ARBA" id="ARBA00023015"/>
    </source>
</evidence>
<keyword evidence="3 7" id="KW-0597">Phosphoprotein</keyword>
<keyword evidence="2" id="KW-0963">Cytoplasm</keyword>
<dbReference type="RefSeq" id="WP_377910525.1">
    <property type="nucleotide sequence ID" value="NZ_JBHSGK010000020.1"/>
</dbReference>
<keyword evidence="5" id="KW-0238">DNA-binding</keyword>
<evidence type="ECO:0000256" key="2">
    <source>
        <dbReference type="ARBA" id="ARBA00022490"/>
    </source>
</evidence>
<feature type="domain" description="Response regulatory" evidence="9">
    <location>
        <begin position="2"/>
        <end position="119"/>
    </location>
</feature>
<dbReference type="PROSITE" id="PS50043">
    <property type="entry name" value="HTH_LUXR_2"/>
    <property type="match status" value="1"/>
</dbReference>
<dbReference type="InterPro" id="IPR039420">
    <property type="entry name" value="WalR-like"/>
</dbReference>
<evidence type="ECO:0000256" key="6">
    <source>
        <dbReference type="ARBA" id="ARBA00023163"/>
    </source>
</evidence>
<dbReference type="SUPFAM" id="SSF52172">
    <property type="entry name" value="CheY-like"/>
    <property type="match status" value="1"/>
</dbReference>
<accession>A0ABV9P0W2</accession>
<dbReference type="InterPro" id="IPR058245">
    <property type="entry name" value="NreC/VraR/RcsB-like_REC"/>
</dbReference>
<keyword evidence="4" id="KW-0805">Transcription regulation</keyword>
<dbReference type="CDD" id="cd06170">
    <property type="entry name" value="LuxR_C_like"/>
    <property type="match status" value="1"/>
</dbReference>
<dbReference type="InterPro" id="IPR000792">
    <property type="entry name" value="Tscrpt_reg_LuxR_C"/>
</dbReference>
<evidence type="ECO:0000259" key="9">
    <source>
        <dbReference type="PROSITE" id="PS50110"/>
    </source>
</evidence>
<name>A0ABV9P0W2_9BACI</name>
<keyword evidence="11" id="KW-1185">Reference proteome</keyword>
<evidence type="ECO:0000259" key="8">
    <source>
        <dbReference type="PROSITE" id="PS50043"/>
    </source>
</evidence>
<evidence type="ECO:0000313" key="11">
    <source>
        <dbReference type="Proteomes" id="UP001595896"/>
    </source>
</evidence>
<evidence type="ECO:0000256" key="5">
    <source>
        <dbReference type="ARBA" id="ARBA00023125"/>
    </source>
</evidence>
<dbReference type="EMBL" id="JBHSGK010000020">
    <property type="protein sequence ID" value="MFC4737934.1"/>
    <property type="molecule type" value="Genomic_DNA"/>
</dbReference>
<gene>
    <name evidence="10" type="ORF">ACFO4L_15240</name>
</gene>
<dbReference type="InterPro" id="IPR016032">
    <property type="entry name" value="Sig_transdc_resp-reg_C-effctor"/>
</dbReference>
<dbReference type="SUPFAM" id="SSF46894">
    <property type="entry name" value="C-terminal effector domain of the bipartite response regulators"/>
    <property type="match status" value="1"/>
</dbReference>
<dbReference type="Gene3D" id="3.40.50.2300">
    <property type="match status" value="1"/>
</dbReference>
<dbReference type="Proteomes" id="UP001595896">
    <property type="component" value="Unassembled WGS sequence"/>
</dbReference>
<dbReference type="PANTHER" id="PTHR43214:SF43">
    <property type="entry name" value="TWO-COMPONENT RESPONSE REGULATOR"/>
    <property type="match status" value="1"/>
</dbReference>
<evidence type="ECO:0000256" key="1">
    <source>
        <dbReference type="ARBA" id="ARBA00004496"/>
    </source>
</evidence>
<dbReference type="Pfam" id="PF00072">
    <property type="entry name" value="Response_reg"/>
    <property type="match status" value="1"/>
</dbReference>
<organism evidence="10 11">
    <name type="scientific">Bacillus daqingensis</name>
    <dbReference type="NCBI Taxonomy" id="872396"/>
    <lineage>
        <taxon>Bacteria</taxon>
        <taxon>Bacillati</taxon>
        <taxon>Bacillota</taxon>
        <taxon>Bacilli</taxon>
        <taxon>Bacillales</taxon>
        <taxon>Bacillaceae</taxon>
        <taxon>Bacillus</taxon>
    </lineage>
</organism>
<evidence type="ECO:0000256" key="7">
    <source>
        <dbReference type="PROSITE-ProRule" id="PRU00169"/>
    </source>
</evidence>
<sequence length="213" mass="23926">MKVMIVEDHRVLRDGLRTIFSLEQDIDLIAEADSAEEAFRQLEKGKQPDIVLMDINLPGMDGIEAVKKMKKQQPSIKILMLTMYKHDEYFISAIQEGADGYLLKDTPSDQVVHALRSAMKGEAVVHPSLTKKLFDLHQNPPAEKAEGALTAREQEVLELLVEGKTNKEIAEALVISDKTVKIHVSNMFKKMGVKSRSQAIIKAIQEKLVHIED</sequence>
<dbReference type="SMART" id="SM00421">
    <property type="entry name" value="HTH_LUXR"/>
    <property type="match status" value="1"/>
</dbReference>
<dbReference type="CDD" id="cd17535">
    <property type="entry name" value="REC_NarL-like"/>
    <property type="match status" value="1"/>
</dbReference>
<dbReference type="PANTHER" id="PTHR43214">
    <property type="entry name" value="TWO-COMPONENT RESPONSE REGULATOR"/>
    <property type="match status" value="1"/>
</dbReference>
<dbReference type="InterPro" id="IPR011006">
    <property type="entry name" value="CheY-like_superfamily"/>
</dbReference>
<proteinExistence type="predicted"/>
<evidence type="ECO:0000256" key="3">
    <source>
        <dbReference type="ARBA" id="ARBA00022553"/>
    </source>
</evidence>
<feature type="domain" description="HTH luxR-type" evidence="8">
    <location>
        <begin position="142"/>
        <end position="207"/>
    </location>
</feature>
<protein>
    <submittedName>
        <fullName evidence="10">Response regulator</fullName>
    </submittedName>
</protein>
<keyword evidence="6" id="KW-0804">Transcription</keyword>
<comment type="caution">
    <text evidence="10">The sequence shown here is derived from an EMBL/GenBank/DDBJ whole genome shotgun (WGS) entry which is preliminary data.</text>
</comment>
<dbReference type="PROSITE" id="PS50110">
    <property type="entry name" value="RESPONSE_REGULATORY"/>
    <property type="match status" value="1"/>
</dbReference>
<dbReference type="PROSITE" id="PS00622">
    <property type="entry name" value="HTH_LUXR_1"/>
    <property type="match status" value="1"/>
</dbReference>